<organism evidence="1 2">
    <name type="scientific">Gemmata palustris</name>
    <dbReference type="NCBI Taxonomy" id="2822762"/>
    <lineage>
        <taxon>Bacteria</taxon>
        <taxon>Pseudomonadati</taxon>
        <taxon>Planctomycetota</taxon>
        <taxon>Planctomycetia</taxon>
        <taxon>Gemmatales</taxon>
        <taxon>Gemmataceae</taxon>
        <taxon>Gemmata</taxon>
    </lineage>
</organism>
<proteinExistence type="predicted"/>
<reference evidence="1 2" key="1">
    <citation type="submission" date="2021-04" db="EMBL/GenBank/DDBJ databases">
        <authorList>
            <person name="Ivanova A."/>
        </authorList>
    </citation>
    <scope>NUCLEOTIDE SEQUENCE [LARGE SCALE GENOMIC DNA]</scope>
    <source>
        <strain evidence="1 2">G18</strain>
    </source>
</reference>
<dbReference type="RefSeq" id="WP_210660352.1">
    <property type="nucleotide sequence ID" value="NZ_JAGKQQ010000001.1"/>
</dbReference>
<name>A0ABS5C2C9_9BACT</name>
<dbReference type="Proteomes" id="UP000676565">
    <property type="component" value="Unassembled WGS sequence"/>
</dbReference>
<evidence type="ECO:0000313" key="1">
    <source>
        <dbReference type="EMBL" id="MBP3959630.1"/>
    </source>
</evidence>
<evidence type="ECO:0000313" key="2">
    <source>
        <dbReference type="Proteomes" id="UP000676565"/>
    </source>
</evidence>
<comment type="caution">
    <text evidence="1">The sequence shown here is derived from an EMBL/GenBank/DDBJ whole genome shotgun (WGS) entry which is preliminary data.</text>
</comment>
<protein>
    <submittedName>
        <fullName evidence="1">Uncharacterized protein</fullName>
    </submittedName>
</protein>
<keyword evidence="2" id="KW-1185">Reference proteome</keyword>
<dbReference type="EMBL" id="JAGKQQ010000001">
    <property type="protein sequence ID" value="MBP3959630.1"/>
    <property type="molecule type" value="Genomic_DNA"/>
</dbReference>
<sequence length="95" mass="10488">MTTTKSAAEILHRLLYRALIEIREQGRQTGNKAVFHLADLFHTTALELGQAANGSESYDVVLRHLEEKAAEKGVARWFQNAIIEVDDTQPAGPAS</sequence>
<accession>A0ABS5C2C9</accession>
<gene>
    <name evidence="1" type="ORF">J8F10_30665</name>
</gene>